<feature type="coiled-coil region" evidence="1">
    <location>
        <begin position="458"/>
        <end position="506"/>
    </location>
</feature>
<proteinExistence type="predicted"/>
<gene>
    <name evidence="2" type="ORF">CK203_081936</name>
</gene>
<protein>
    <submittedName>
        <fullName evidence="2">Uncharacterized protein</fullName>
    </submittedName>
</protein>
<evidence type="ECO:0000256" key="1">
    <source>
        <dbReference type="SAM" id="Coils"/>
    </source>
</evidence>
<keyword evidence="1" id="KW-0175">Coiled coil</keyword>
<comment type="caution">
    <text evidence="2">The sequence shown here is derived from an EMBL/GenBank/DDBJ whole genome shotgun (WGS) entry which is preliminary data.</text>
</comment>
<dbReference type="Proteomes" id="UP000288805">
    <property type="component" value="Unassembled WGS sequence"/>
</dbReference>
<sequence>MSGVNDHACWRSLRHYWTVLPAQESKLPMLSGLVGEKNPPTSSARRILAWSGPNDPDGFHTCPRQSKCLSWKGTRFHATQSYSACRQEEVLFPLAKVEGPEKVAERALEPSALVPQRDVLQQEAIRCGTPSTAALSLQEISQLHPNLFSIFSSKFCPSADGMQRPGHALSARPFFARSYFRLHGEDEPEGKGSNRVFHPQRSLKILSEKWGCLVEWVEKASFARLNKLFEIGGVPHRLREEKRRRRHGVKPEGRISGEPMQTPVRIHFHQSFPSKKPCLDAACLEPTPVPVPMIAFLTVAAKIIYEPDEKLHSTEDIAHHEPRRLSTDPDHFSDGSLGSIVSSSSCPKLGYIPNREEIAELMRQIPSFTKRETLVHDMRVLFPTAQWISIEIANNLDRSFTACLSYGTLDTTISHIMPMRDYTAFETVEVCAQLFYRLEVTETMRAYIAHNMDDKKMNEAVEAEARRLAKEREEMEAGKKKAKEEARRLKLELEELQAGFAIQKEELKVEY</sequence>
<evidence type="ECO:0000313" key="2">
    <source>
        <dbReference type="EMBL" id="RVW40095.1"/>
    </source>
</evidence>
<reference evidence="2 3" key="1">
    <citation type="journal article" date="2018" name="PLoS Genet.">
        <title>Population sequencing reveals clonal diversity and ancestral inbreeding in the grapevine cultivar Chardonnay.</title>
        <authorList>
            <person name="Roach M.J."/>
            <person name="Johnson D.L."/>
            <person name="Bohlmann J."/>
            <person name="van Vuuren H.J."/>
            <person name="Jones S.J."/>
            <person name="Pretorius I.S."/>
            <person name="Schmidt S.A."/>
            <person name="Borneman A.R."/>
        </authorList>
    </citation>
    <scope>NUCLEOTIDE SEQUENCE [LARGE SCALE GENOMIC DNA]</scope>
    <source>
        <strain evidence="3">cv. Chardonnay</strain>
        <tissue evidence="2">Leaf</tissue>
    </source>
</reference>
<name>A0A438DX48_VITVI</name>
<dbReference type="AlphaFoldDB" id="A0A438DX48"/>
<evidence type="ECO:0000313" key="3">
    <source>
        <dbReference type="Proteomes" id="UP000288805"/>
    </source>
</evidence>
<accession>A0A438DX48</accession>
<organism evidence="2 3">
    <name type="scientific">Vitis vinifera</name>
    <name type="common">Grape</name>
    <dbReference type="NCBI Taxonomy" id="29760"/>
    <lineage>
        <taxon>Eukaryota</taxon>
        <taxon>Viridiplantae</taxon>
        <taxon>Streptophyta</taxon>
        <taxon>Embryophyta</taxon>
        <taxon>Tracheophyta</taxon>
        <taxon>Spermatophyta</taxon>
        <taxon>Magnoliopsida</taxon>
        <taxon>eudicotyledons</taxon>
        <taxon>Gunneridae</taxon>
        <taxon>Pentapetalae</taxon>
        <taxon>rosids</taxon>
        <taxon>Vitales</taxon>
        <taxon>Vitaceae</taxon>
        <taxon>Viteae</taxon>
        <taxon>Vitis</taxon>
    </lineage>
</organism>
<dbReference type="EMBL" id="QGNW01001465">
    <property type="protein sequence ID" value="RVW40095.1"/>
    <property type="molecule type" value="Genomic_DNA"/>
</dbReference>